<comment type="similarity">
    <text evidence="2">Belongs to the AB hydrolase superfamily. Epoxide hydrolase family.</text>
</comment>
<sequence>MAAHSRARDRPSSSIAAWVPEIWYSWRHQITFLANHGYHVVAPDLRGYGDSDSPPSPTSYTNMHLVGDIIGLLDHFGELQEPGRAERAFARYDCLTVIKKFLLITHTDNLIAPPGMEIIDYLEIPSPLPPWITGDELQVFADKFRESGFIGAFNYYRAMDLNWELTHPGKDKKSVFRSNLCFPSSRAFLRAQAKAVKCATALLAGETGLDIDLNALDPEFGSTLLLIS</sequence>
<evidence type="ECO:0000256" key="1">
    <source>
        <dbReference type="ARBA" id="ARBA00022801"/>
    </source>
</evidence>
<organism evidence="4 5">
    <name type="scientific">Hibiscus syriacus</name>
    <name type="common">Rose of Sharon</name>
    <dbReference type="NCBI Taxonomy" id="106335"/>
    <lineage>
        <taxon>Eukaryota</taxon>
        <taxon>Viridiplantae</taxon>
        <taxon>Streptophyta</taxon>
        <taxon>Embryophyta</taxon>
        <taxon>Tracheophyta</taxon>
        <taxon>Spermatophyta</taxon>
        <taxon>Magnoliopsida</taxon>
        <taxon>eudicotyledons</taxon>
        <taxon>Gunneridae</taxon>
        <taxon>Pentapetalae</taxon>
        <taxon>rosids</taxon>
        <taxon>malvids</taxon>
        <taxon>Malvales</taxon>
        <taxon>Malvaceae</taxon>
        <taxon>Malvoideae</taxon>
        <taxon>Hibiscus</taxon>
    </lineage>
</organism>
<evidence type="ECO:0000259" key="3">
    <source>
        <dbReference type="Pfam" id="PF00561"/>
    </source>
</evidence>
<evidence type="ECO:0000313" key="5">
    <source>
        <dbReference type="Proteomes" id="UP000436088"/>
    </source>
</evidence>
<dbReference type="GO" id="GO:0016787">
    <property type="term" value="F:hydrolase activity"/>
    <property type="evidence" value="ECO:0007669"/>
    <property type="project" value="UniProtKB-KW"/>
</dbReference>
<gene>
    <name evidence="4" type="ORF">F3Y22_tig00110783pilonHSYRG00355</name>
</gene>
<dbReference type="Proteomes" id="UP000436088">
    <property type="component" value="Unassembled WGS sequence"/>
</dbReference>
<dbReference type="InterPro" id="IPR029058">
    <property type="entry name" value="AB_hydrolase_fold"/>
</dbReference>
<dbReference type="Gene3D" id="3.40.50.1820">
    <property type="entry name" value="alpha/beta hydrolase"/>
    <property type="match status" value="2"/>
</dbReference>
<dbReference type="PANTHER" id="PTHR43329">
    <property type="entry name" value="EPOXIDE HYDROLASE"/>
    <property type="match status" value="1"/>
</dbReference>
<evidence type="ECO:0000313" key="4">
    <source>
        <dbReference type="EMBL" id="KAE8694496.1"/>
    </source>
</evidence>
<keyword evidence="5" id="KW-1185">Reference proteome</keyword>
<reference evidence="4" key="1">
    <citation type="submission" date="2019-09" db="EMBL/GenBank/DDBJ databases">
        <title>Draft genome information of white flower Hibiscus syriacus.</title>
        <authorList>
            <person name="Kim Y.-M."/>
        </authorList>
    </citation>
    <scope>NUCLEOTIDE SEQUENCE [LARGE SCALE GENOMIC DNA]</scope>
    <source>
        <strain evidence="4">YM2019G1</strain>
    </source>
</reference>
<accession>A0A6A2ZSH5</accession>
<proteinExistence type="inferred from homology"/>
<protein>
    <recommendedName>
        <fullName evidence="3">AB hydrolase-1 domain-containing protein</fullName>
    </recommendedName>
</protein>
<keyword evidence="1" id="KW-0378">Hydrolase</keyword>
<feature type="domain" description="AB hydrolase-1" evidence="3">
    <location>
        <begin position="20"/>
        <end position="77"/>
    </location>
</feature>
<name>A0A6A2ZSH5_HIBSY</name>
<comment type="caution">
    <text evidence="4">The sequence shown here is derived from an EMBL/GenBank/DDBJ whole genome shotgun (WGS) entry which is preliminary data.</text>
</comment>
<dbReference type="EMBL" id="VEPZ02001110">
    <property type="protein sequence ID" value="KAE8694496.1"/>
    <property type="molecule type" value="Genomic_DNA"/>
</dbReference>
<dbReference type="AlphaFoldDB" id="A0A6A2ZSH5"/>
<dbReference type="Pfam" id="PF00561">
    <property type="entry name" value="Abhydrolase_1"/>
    <property type="match status" value="1"/>
</dbReference>
<dbReference type="InterPro" id="IPR000639">
    <property type="entry name" value="Epox_hydrolase-like"/>
</dbReference>
<dbReference type="SUPFAM" id="SSF53474">
    <property type="entry name" value="alpha/beta-Hydrolases"/>
    <property type="match status" value="1"/>
</dbReference>
<dbReference type="PRINTS" id="PR00412">
    <property type="entry name" value="EPOXHYDRLASE"/>
</dbReference>
<dbReference type="InterPro" id="IPR000073">
    <property type="entry name" value="AB_hydrolase_1"/>
</dbReference>
<evidence type="ECO:0000256" key="2">
    <source>
        <dbReference type="ARBA" id="ARBA00038334"/>
    </source>
</evidence>